<dbReference type="FunFam" id="1.10.10.60:FF:000007">
    <property type="entry name" value="Two-component response regulator"/>
    <property type="match status" value="1"/>
</dbReference>
<dbReference type="GO" id="GO:0005634">
    <property type="term" value="C:nucleus"/>
    <property type="evidence" value="ECO:0007669"/>
    <property type="project" value="UniProtKB-SubCell"/>
</dbReference>
<evidence type="ECO:0000313" key="9">
    <source>
        <dbReference type="EMBL" id="KEH15897.1"/>
    </source>
</evidence>
<dbReference type="Pfam" id="PF00072">
    <property type="entry name" value="Response_reg"/>
    <property type="match status" value="1"/>
</dbReference>
<protein>
    <submittedName>
        <fullName evidence="9">Response regulator receiver domain protein</fullName>
    </submittedName>
</protein>
<name>A0A072TEW6_MEDTR</name>
<dbReference type="CDD" id="cd17584">
    <property type="entry name" value="REC_typeB_ARR-like"/>
    <property type="match status" value="1"/>
</dbReference>
<dbReference type="InterPro" id="IPR011006">
    <property type="entry name" value="CheY-like_superfamily"/>
</dbReference>
<comment type="caution">
    <text evidence="6">Lacks conserved residue(s) required for the propagation of feature annotation.</text>
</comment>
<dbReference type="SMART" id="SM00448">
    <property type="entry name" value="REC"/>
    <property type="match status" value="1"/>
</dbReference>
<dbReference type="EMBL" id="KL403175">
    <property type="protein sequence ID" value="KEH15897.1"/>
    <property type="molecule type" value="Genomic_DNA"/>
</dbReference>
<dbReference type="GO" id="GO:0009736">
    <property type="term" value="P:cytokinin-activated signaling pathway"/>
    <property type="evidence" value="ECO:0007669"/>
    <property type="project" value="InterPro"/>
</dbReference>
<dbReference type="NCBIfam" id="TIGR01557">
    <property type="entry name" value="myb_SHAQKYF"/>
    <property type="match status" value="1"/>
</dbReference>
<dbReference type="HOGENOM" id="CLU_061273_1_0_1"/>
<evidence type="ECO:0000256" key="4">
    <source>
        <dbReference type="ARBA" id="ARBA00023163"/>
    </source>
</evidence>
<dbReference type="GO" id="GO:0000160">
    <property type="term" value="P:phosphorelay signal transduction system"/>
    <property type="evidence" value="ECO:0007669"/>
    <property type="project" value="UniProtKB-KW"/>
</dbReference>
<keyword evidence="11" id="KW-1185">Reference proteome</keyword>
<dbReference type="AlphaFoldDB" id="A0A072TEW6"/>
<dbReference type="InterPro" id="IPR006447">
    <property type="entry name" value="Myb_dom_plants"/>
</dbReference>
<accession>A0A072TEW6</accession>
<dbReference type="InterPro" id="IPR045279">
    <property type="entry name" value="ARR-like"/>
</dbReference>
<feature type="region of interest" description="Disordered" evidence="7">
    <location>
        <begin position="279"/>
        <end position="308"/>
    </location>
</feature>
<evidence type="ECO:0000256" key="3">
    <source>
        <dbReference type="ARBA" id="ARBA00023015"/>
    </source>
</evidence>
<dbReference type="PANTHER" id="PTHR43874">
    <property type="entry name" value="TWO-COMPONENT RESPONSE REGULATOR"/>
    <property type="match status" value="1"/>
</dbReference>
<dbReference type="SUPFAM" id="SSF46689">
    <property type="entry name" value="Homeodomain-like"/>
    <property type="match status" value="1"/>
</dbReference>
<evidence type="ECO:0000256" key="6">
    <source>
        <dbReference type="PROSITE-ProRule" id="PRU00169"/>
    </source>
</evidence>
<dbReference type="GO" id="GO:0003677">
    <property type="term" value="F:DNA binding"/>
    <property type="evidence" value="ECO:0007669"/>
    <property type="project" value="InterPro"/>
</dbReference>
<keyword evidence="3" id="KW-0805">Transcription regulation</keyword>
<dbReference type="InterPro" id="IPR009057">
    <property type="entry name" value="Homeodomain-like_sf"/>
</dbReference>
<sequence>MSYDKSNIQVLVVDHDDESLASLTNILMTWQYKVQTAKDAHHALATLRDSQILFDLIISEFHIFGMNGFEFQKQIQDEFQLPVIVMSKDNREDIISMTLEHGAAHYMVKPFCPEDFRDIWKYAVEGKKNRLFIDSLFAESEEEETKNKCSKRKSFGDHQDEGEFGVVKKPRLVWTNNLHSRFLNAIRQIGLGDVVPKKILEIMNVPNLTRENVASHLQKHRMFLKSVQEKGMEGGVSQRALNSKFASDLPISVVNEIAERRKNRRYSNLSVFQAKNSFNDGASTSNSSNPSLFQAKNSLKDGASTSNSSNLSLFQANNSFNDGTSTGYPSYGGRKGTMAASFLSS</sequence>
<dbReference type="InterPro" id="IPR001789">
    <property type="entry name" value="Sig_transdc_resp-reg_receiver"/>
</dbReference>
<reference evidence="9 11" key="1">
    <citation type="journal article" date="2011" name="Nature">
        <title>The Medicago genome provides insight into the evolution of rhizobial symbioses.</title>
        <authorList>
            <person name="Young N.D."/>
            <person name="Debelle F."/>
            <person name="Oldroyd G.E."/>
            <person name="Geurts R."/>
            <person name="Cannon S.B."/>
            <person name="Udvardi M.K."/>
            <person name="Benedito V.A."/>
            <person name="Mayer K.F."/>
            <person name="Gouzy J."/>
            <person name="Schoof H."/>
            <person name="Van de Peer Y."/>
            <person name="Proost S."/>
            <person name="Cook D.R."/>
            <person name="Meyers B.C."/>
            <person name="Spannagl M."/>
            <person name="Cheung F."/>
            <person name="De Mita S."/>
            <person name="Krishnakumar V."/>
            <person name="Gundlach H."/>
            <person name="Zhou S."/>
            <person name="Mudge J."/>
            <person name="Bharti A.K."/>
            <person name="Murray J.D."/>
            <person name="Naoumkina M.A."/>
            <person name="Rosen B."/>
            <person name="Silverstein K.A."/>
            <person name="Tang H."/>
            <person name="Rombauts S."/>
            <person name="Zhao P.X."/>
            <person name="Zhou P."/>
            <person name="Barbe V."/>
            <person name="Bardou P."/>
            <person name="Bechner M."/>
            <person name="Bellec A."/>
            <person name="Berger A."/>
            <person name="Berges H."/>
            <person name="Bidwell S."/>
            <person name="Bisseling T."/>
            <person name="Choisne N."/>
            <person name="Couloux A."/>
            <person name="Denny R."/>
            <person name="Deshpande S."/>
            <person name="Dai X."/>
            <person name="Doyle J.J."/>
            <person name="Dudez A.M."/>
            <person name="Farmer A.D."/>
            <person name="Fouteau S."/>
            <person name="Franken C."/>
            <person name="Gibelin C."/>
            <person name="Gish J."/>
            <person name="Goldstein S."/>
            <person name="Gonzalez A.J."/>
            <person name="Green P.J."/>
            <person name="Hallab A."/>
            <person name="Hartog M."/>
            <person name="Hua A."/>
            <person name="Humphray S.J."/>
            <person name="Jeong D.H."/>
            <person name="Jing Y."/>
            <person name="Jocker A."/>
            <person name="Kenton S.M."/>
            <person name="Kim D.J."/>
            <person name="Klee K."/>
            <person name="Lai H."/>
            <person name="Lang C."/>
            <person name="Lin S."/>
            <person name="Macmil S.L."/>
            <person name="Magdelenat G."/>
            <person name="Matthews L."/>
            <person name="McCorrison J."/>
            <person name="Monaghan E.L."/>
            <person name="Mun J.H."/>
            <person name="Najar F.Z."/>
            <person name="Nicholson C."/>
            <person name="Noirot C."/>
            <person name="O'Bleness M."/>
            <person name="Paule C.R."/>
            <person name="Poulain J."/>
            <person name="Prion F."/>
            <person name="Qin B."/>
            <person name="Qu C."/>
            <person name="Retzel E.F."/>
            <person name="Riddle C."/>
            <person name="Sallet E."/>
            <person name="Samain S."/>
            <person name="Samson N."/>
            <person name="Sanders I."/>
            <person name="Saurat O."/>
            <person name="Scarpelli C."/>
            <person name="Schiex T."/>
            <person name="Segurens B."/>
            <person name="Severin A.J."/>
            <person name="Sherrier D.J."/>
            <person name="Shi R."/>
            <person name="Sims S."/>
            <person name="Singer S.R."/>
            <person name="Sinharoy S."/>
            <person name="Sterck L."/>
            <person name="Viollet A."/>
            <person name="Wang B.B."/>
            <person name="Wang K."/>
            <person name="Wang M."/>
            <person name="Wang X."/>
            <person name="Warfsmann J."/>
            <person name="Weissenbach J."/>
            <person name="White D.D."/>
            <person name="White J.D."/>
            <person name="Wiley G.B."/>
            <person name="Wincker P."/>
            <person name="Xing Y."/>
            <person name="Yang L."/>
            <person name="Yao Z."/>
            <person name="Ying F."/>
            <person name="Zhai J."/>
            <person name="Zhou L."/>
            <person name="Zuber A."/>
            <person name="Denarie J."/>
            <person name="Dixon R.A."/>
            <person name="May G.D."/>
            <person name="Schwartz D.C."/>
            <person name="Rogers J."/>
            <person name="Quetier F."/>
            <person name="Town C.D."/>
            <person name="Roe B.A."/>
        </authorList>
    </citation>
    <scope>NUCLEOTIDE SEQUENCE [LARGE SCALE GENOMIC DNA]</scope>
    <source>
        <strain evidence="9">A17</strain>
        <strain evidence="10 11">cv. Jemalong A17</strain>
    </source>
</reference>
<gene>
    <name evidence="10" type="primary">25481095</name>
    <name evidence="9" type="ORF">MTR_0450s0040</name>
</gene>
<dbReference type="SUPFAM" id="SSF52172">
    <property type="entry name" value="CheY-like"/>
    <property type="match status" value="1"/>
</dbReference>
<keyword evidence="4" id="KW-0804">Transcription</keyword>
<evidence type="ECO:0000313" key="11">
    <source>
        <dbReference type="Proteomes" id="UP000002051"/>
    </source>
</evidence>
<dbReference type="PROSITE" id="PS50110">
    <property type="entry name" value="RESPONSE_REGULATORY"/>
    <property type="match status" value="1"/>
</dbReference>
<evidence type="ECO:0000259" key="8">
    <source>
        <dbReference type="PROSITE" id="PS50110"/>
    </source>
</evidence>
<dbReference type="OrthoDB" id="21225at2759"/>
<evidence type="ECO:0000256" key="1">
    <source>
        <dbReference type="ARBA" id="ARBA00004123"/>
    </source>
</evidence>
<dbReference type="KEGG" id="mtr:25481095"/>
<evidence type="ECO:0000313" key="10">
    <source>
        <dbReference type="EnsemblPlants" id="KEH15897"/>
    </source>
</evidence>
<dbReference type="InterPro" id="IPR001005">
    <property type="entry name" value="SANT/Myb"/>
</dbReference>
<organism evidence="9 11">
    <name type="scientific">Medicago truncatula</name>
    <name type="common">Barrel medic</name>
    <name type="synonym">Medicago tribuloides</name>
    <dbReference type="NCBI Taxonomy" id="3880"/>
    <lineage>
        <taxon>Eukaryota</taxon>
        <taxon>Viridiplantae</taxon>
        <taxon>Streptophyta</taxon>
        <taxon>Embryophyta</taxon>
        <taxon>Tracheophyta</taxon>
        <taxon>Spermatophyta</taxon>
        <taxon>Magnoliopsida</taxon>
        <taxon>eudicotyledons</taxon>
        <taxon>Gunneridae</taxon>
        <taxon>Pentapetalae</taxon>
        <taxon>rosids</taxon>
        <taxon>fabids</taxon>
        <taxon>Fabales</taxon>
        <taxon>Fabaceae</taxon>
        <taxon>Papilionoideae</taxon>
        <taxon>50 kb inversion clade</taxon>
        <taxon>NPAAA clade</taxon>
        <taxon>Hologalegina</taxon>
        <taxon>IRL clade</taxon>
        <taxon>Trifolieae</taxon>
        <taxon>Medicago</taxon>
    </lineage>
</organism>
<dbReference type="Gene3D" id="1.10.10.60">
    <property type="entry name" value="Homeodomain-like"/>
    <property type="match status" value="1"/>
</dbReference>
<keyword evidence="5" id="KW-0539">Nucleus</keyword>
<reference evidence="9 11" key="2">
    <citation type="journal article" date="2014" name="BMC Genomics">
        <title>An improved genome release (version Mt4.0) for the model legume Medicago truncatula.</title>
        <authorList>
            <person name="Tang H."/>
            <person name="Krishnakumar V."/>
            <person name="Bidwell S."/>
            <person name="Rosen B."/>
            <person name="Chan A."/>
            <person name="Zhou S."/>
            <person name="Gentzbittel L."/>
            <person name="Childs K.L."/>
            <person name="Yandell M."/>
            <person name="Gundlach H."/>
            <person name="Mayer K.F."/>
            <person name="Schwartz D.C."/>
            <person name="Town C.D."/>
        </authorList>
    </citation>
    <scope>GENOME REANNOTATION</scope>
    <source>
        <strain evidence="9">A17</strain>
        <strain evidence="10 11">cv. Jemalong A17</strain>
    </source>
</reference>
<dbReference type="Pfam" id="PF00249">
    <property type="entry name" value="Myb_DNA-binding"/>
    <property type="match status" value="1"/>
</dbReference>
<keyword evidence="2" id="KW-0902">Two-component regulatory system</keyword>
<dbReference type="Gene3D" id="3.40.50.2300">
    <property type="match status" value="1"/>
</dbReference>
<comment type="subcellular location">
    <subcellularLocation>
        <location evidence="1">Nucleus</location>
    </subcellularLocation>
</comment>
<feature type="non-terminal residue" evidence="9">
    <location>
        <position position="345"/>
    </location>
</feature>
<dbReference type="Proteomes" id="UP000002051">
    <property type="component" value="Unassembled WGS sequence"/>
</dbReference>
<feature type="domain" description="Response regulatory" evidence="8">
    <location>
        <begin position="9"/>
        <end position="124"/>
    </location>
</feature>
<evidence type="ECO:0000256" key="7">
    <source>
        <dbReference type="SAM" id="MobiDB-lite"/>
    </source>
</evidence>
<dbReference type="EnsemblPlants" id="KEH15897">
    <property type="protein sequence ID" value="KEH15897"/>
    <property type="gene ID" value="MTR_0450s0040"/>
</dbReference>
<proteinExistence type="predicted"/>
<evidence type="ECO:0000256" key="2">
    <source>
        <dbReference type="ARBA" id="ARBA00023012"/>
    </source>
</evidence>
<reference evidence="10" key="3">
    <citation type="submission" date="2015-06" db="UniProtKB">
        <authorList>
            <consortium name="EnsemblPlants"/>
        </authorList>
    </citation>
    <scope>IDENTIFICATION</scope>
    <source>
        <strain evidence="10">cv. Jemalong A17</strain>
    </source>
</reference>
<evidence type="ECO:0000256" key="5">
    <source>
        <dbReference type="ARBA" id="ARBA00023242"/>
    </source>
</evidence>
<dbReference type="PANTHER" id="PTHR43874:SF19">
    <property type="entry name" value="RESPONSE REGULATOR 23-RELATED"/>
    <property type="match status" value="1"/>
</dbReference>